<name>A0A917FKC8_9HYPH</name>
<dbReference type="AlphaFoldDB" id="A0A917FKC8"/>
<sequence length="75" mass="8264">MREVVRTNDMVLISAIEALLKGADIGHIVTDGHTSVLEGSIGAIPRRILVTDDEEDEARRLLTEAGYAYVLRQDD</sequence>
<dbReference type="EMBL" id="BMCT01000014">
    <property type="protein sequence ID" value="GGF88995.1"/>
    <property type="molecule type" value="Genomic_DNA"/>
</dbReference>
<evidence type="ECO:0000259" key="1">
    <source>
        <dbReference type="Pfam" id="PF09413"/>
    </source>
</evidence>
<evidence type="ECO:0000313" key="3">
    <source>
        <dbReference type="Proteomes" id="UP000606044"/>
    </source>
</evidence>
<dbReference type="Proteomes" id="UP000606044">
    <property type="component" value="Unassembled WGS sequence"/>
</dbReference>
<organism evidence="2 3">
    <name type="scientific">Azorhizobium oxalatiphilum</name>
    <dbReference type="NCBI Taxonomy" id="980631"/>
    <lineage>
        <taxon>Bacteria</taxon>
        <taxon>Pseudomonadati</taxon>
        <taxon>Pseudomonadota</taxon>
        <taxon>Alphaproteobacteria</taxon>
        <taxon>Hyphomicrobiales</taxon>
        <taxon>Xanthobacteraceae</taxon>
        <taxon>Azorhizobium</taxon>
    </lineage>
</organism>
<gene>
    <name evidence="2" type="ORF">GCM10007301_56140</name>
</gene>
<dbReference type="SUPFAM" id="SSF54913">
    <property type="entry name" value="GlnB-like"/>
    <property type="match status" value="1"/>
</dbReference>
<dbReference type="InterPro" id="IPR011322">
    <property type="entry name" value="N-reg_PII-like_a/b"/>
</dbReference>
<protein>
    <recommendedName>
        <fullName evidence="1">DUF2007 domain-containing protein</fullName>
    </recommendedName>
</protein>
<dbReference type="Pfam" id="PF09413">
    <property type="entry name" value="DUF2007"/>
    <property type="match status" value="1"/>
</dbReference>
<dbReference type="RefSeq" id="WP_188584194.1">
    <property type="nucleotide sequence ID" value="NZ_BMCT01000014.1"/>
</dbReference>
<dbReference type="Gene3D" id="3.30.70.790">
    <property type="entry name" value="UreE, C-terminal domain"/>
    <property type="match status" value="1"/>
</dbReference>
<dbReference type="InterPro" id="IPR018551">
    <property type="entry name" value="DUF2007"/>
</dbReference>
<reference evidence="2" key="2">
    <citation type="submission" date="2020-09" db="EMBL/GenBank/DDBJ databases">
        <authorList>
            <person name="Sun Q."/>
            <person name="Sedlacek I."/>
        </authorList>
    </citation>
    <scope>NUCLEOTIDE SEQUENCE</scope>
    <source>
        <strain evidence="2">CCM 7897</strain>
    </source>
</reference>
<proteinExistence type="predicted"/>
<feature type="domain" description="DUF2007" evidence="1">
    <location>
        <begin position="1"/>
        <end position="66"/>
    </location>
</feature>
<evidence type="ECO:0000313" key="2">
    <source>
        <dbReference type="EMBL" id="GGF88995.1"/>
    </source>
</evidence>
<reference evidence="2" key="1">
    <citation type="journal article" date="2014" name="Int. J. Syst. Evol. Microbiol.">
        <title>Complete genome sequence of Corynebacterium casei LMG S-19264T (=DSM 44701T), isolated from a smear-ripened cheese.</title>
        <authorList>
            <consortium name="US DOE Joint Genome Institute (JGI-PGF)"/>
            <person name="Walter F."/>
            <person name="Albersmeier A."/>
            <person name="Kalinowski J."/>
            <person name="Ruckert C."/>
        </authorList>
    </citation>
    <scope>NUCLEOTIDE SEQUENCE</scope>
    <source>
        <strain evidence="2">CCM 7897</strain>
    </source>
</reference>
<comment type="caution">
    <text evidence="2">The sequence shown here is derived from an EMBL/GenBank/DDBJ whole genome shotgun (WGS) entry which is preliminary data.</text>
</comment>
<keyword evidence="3" id="KW-1185">Reference proteome</keyword>
<accession>A0A917FKC8</accession>